<evidence type="ECO:0000313" key="2">
    <source>
        <dbReference type="EMBL" id="KAL3284576.1"/>
    </source>
</evidence>
<feature type="compositionally biased region" description="Basic and acidic residues" evidence="1">
    <location>
        <begin position="1"/>
        <end position="10"/>
    </location>
</feature>
<evidence type="ECO:0000313" key="3">
    <source>
        <dbReference type="Proteomes" id="UP001516400"/>
    </source>
</evidence>
<comment type="caution">
    <text evidence="2">The sequence shown here is derived from an EMBL/GenBank/DDBJ whole genome shotgun (WGS) entry which is preliminary data.</text>
</comment>
<accession>A0ABD2P1P4</accession>
<proteinExistence type="predicted"/>
<sequence length="142" mass="16291">MSRAELDSNRRSGGPRTGRPPQSQRRSMRGCTIGMEFVRTDVEEKEETNTVKDHLTRNILKYKGENPNNRPRIRRMSKEMLETVERINTLIRDQISDISTLSDLVDSVYERAITVGKIHDAMPTTTERLSKMRTILGVSNKS</sequence>
<dbReference type="EMBL" id="JABFTP020000165">
    <property type="protein sequence ID" value="KAL3284576.1"/>
    <property type="molecule type" value="Genomic_DNA"/>
</dbReference>
<feature type="compositionally biased region" description="Low complexity" evidence="1">
    <location>
        <begin position="11"/>
        <end position="25"/>
    </location>
</feature>
<keyword evidence="3" id="KW-1185">Reference proteome</keyword>
<feature type="region of interest" description="Disordered" evidence="1">
    <location>
        <begin position="1"/>
        <end position="29"/>
    </location>
</feature>
<dbReference type="AlphaFoldDB" id="A0ABD2P1P4"/>
<organism evidence="2 3">
    <name type="scientific">Cryptolaemus montrouzieri</name>
    <dbReference type="NCBI Taxonomy" id="559131"/>
    <lineage>
        <taxon>Eukaryota</taxon>
        <taxon>Metazoa</taxon>
        <taxon>Ecdysozoa</taxon>
        <taxon>Arthropoda</taxon>
        <taxon>Hexapoda</taxon>
        <taxon>Insecta</taxon>
        <taxon>Pterygota</taxon>
        <taxon>Neoptera</taxon>
        <taxon>Endopterygota</taxon>
        <taxon>Coleoptera</taxon>
        <taxon>Polyphaga</taxon>
        <taxon>Cucujiformia</taxon>
        <taxon>Coccinelloidea</taxon>
        <taxon>Coccinellidae</taxon>
        <taxon>Scymninae</taxon>
        <taxon>Scymnini</taxon>
        <taxon>Cryptolaemus</taxon>
    </lineage>
</organism>
<dbReference type="Proteomes" id="UP001516400">
    <property type="component" value="Unassembled WGS sequence"/>
</dbReference>
<name>A0ABD2P1P4_9CUCU</name>
<gene>
    <name evidence="2" type="ORF">HHI36_018733</name>
</gene>
<evidence type="ECO:0000256" key="1">
    <source>
        <dbReference type="SAM" id="MobiDB-lite"/>
    </source>
</evidence>
<protein>
    <submittedName>
        <fullName evidence="2">Uncharacterized protein</fullName>
    </submittedName>
</protein>
<reference evidence="2 3" key="1">
    <citation type="journal article" date="2021" name="BMC Biol.">
        <title>Horizontally acquired antibacterial genes associated with adaptive radiation of ladybird beetles.</title>
        <authorList>
            <person name="Li H.S."/>
            <person name="Tang X.F."/>
            <person name="Huang Y.H."/>
            <person name="Xu Z.Y."/>
            <person name="Chen M.L."/>
            <person name="Du X.Y."/>
            <person name="Qiu B.Y."/>
            <person name="Chen P.T."/>
            <person name="Zhang W."/>
            <person name="Slipinski A."/>
            <person name="Escalona H.E."/>
            <person name="Waterhouse R.M."/>
            <person name="Zwick A."/>
            <person name="Pang H."/>
        </authorList>
    </citation>
    <scope>NUCLEOTIDE SEQUENCE [LARGE SCALE GENOMIC DNA]</scope>
    <source>
        <strain evidence="2">SYSU2018</strain>
    </source>
</reference>